<proteinExistence type="predicted"/>
<name>X1VKP4_9ZZZZ</name>
<dbReference type="AlphaFoldDB" id="X1VKP4"/>
<protein>
    <submittedName>
        <fullName evidence="1">Uncharacterized protein</fullName>
    </submittedName>
</protein>
<gene>
    <name evidence="1" type="ORF">S12H4_62561</name>
</gene>
<evidence type="ECO:0000313" key="1">
    <source>
        <dbReference type="EMBL" id="GAJ19747.1"/>
    </source>
</evidence>
<feature type="non-terminal residue" evidence="1">
    <location>
        <position position="76"/>
    </location>
</feature>
<accession>X1VKP4</accession>
<organism evidence="1">
    <name type="scientific">marine sediment metagenome</name>
    <dbReference type="NCBI Taxonomy" id="412755"/>
    <lineage>
        <taxon>unclassified sequences</taxon>
        <taxon>metagenomes</taxon>
        <taxon>ecological metagenomes</taxon>
    </lineage>
</organism>
<reference evidence="1" key="1">
    <citation type="journal article" date="2014" name="Front. Microbiol.">
        <title>High frequency of phylogenetically diverse reductive dehalogenase-homologous genes in deep subseafloor sedimentary metagenomes.</title>
        <authorList>
            <person name="Kawai M."/>
            <person name="Futagami T."/>
            <person name="Toyoda A."/>
            <person name="Takaki Y."/>
            <person name="Nishi S."/>
            <person name="Hori S."/>
            <person name="Arai W."/>
            <person name="Tsubouchi T."/>
            <person name="Morono Y."/>
            <person name="Uchiyama I."/>
            <person name="Ito T."/>
            <person name="Fujiyama A."/>
            <person name="Inagaki F."/>
            <person name="Takami H."/>
        </authorList>
    </citation>
    <scope>NUCLEOTIDE SEQUENCE</scope>
    <source>
        <strain evidence="1">Expedition CK06-06</strain>
    </source>
</reference>
<comment type="caution">
    <text evidence="1">The sequence shown here is derived from an EMBL/GenBank/DDBJ whole genome shotgun (WGS) entry which is preliminary data.</text>
</comment>
<sequence>CYKYVFCPGCSSEHVFYHFKNKKWKGWKELAERLAPEKIAILGTPFDFPPNKDIRGLANVHDYRGLLTIQESVNLI</sequence>
<feature type="non-terminal residue" evidence="1">
    <location>
        <position position="1"/>
    </location>
</feature>
<dbReference type="EMBL" id="BARW01042032">
    <property type="protein sequence ID" value="GAJ19747.1"/>
    <property type="molecule type" value="Genomic_DNA"/>
</dbReference>